<protein>
    <submittedName>
        <fullName evidence="1">Uncharacterized protein</fullName>
    </submittedName>
</protein>
<comment type="caution">
    <text evidence="1">The sequence shown here is derived from an EMBL/GenBank/DDBJ whole genome shotgun (WGS) entry which is preliminary data.</text>
</comment>
<dbReference type="Proteomes" id="UP001056120">
    <property type="component" value="Linkage Group LG09"/>
</dbReference>
<accession>A0ACB9IBQ8</accession>
<name>A0ACB9IBQ8_9ASTR</name>
<organism evidence="1 2">
    <name type="scientific">Smallanthus sonchifolius</name>
    <dbReference type="NCBI Taxonomy" id="185202"/>
    <lineage>
        <taxon>Eukaryota</taxon>
        <taxon>Viridiplantae</taxon>
        <taxon>Streptophyta</taxon>
        <taxon>Embryophyta</taxon>
        <taxon>Tracheophyta</taxon>
        <taxon>Spermatophyta</taxon>
        <taxon>Magnoliopsida</taxon>
        <taxon>eudicotyledons</taxon>
        <taxon>Gunneridae</taxon>
        <taxon>Pentapetalae</taxon>
        <taxon>asterids</taxon>
        <taxon>campanulids</taxon>
        <taxon>Asterales</taxon>
        <taxon>Asteraceae</taxon>
        <taxon>Asteroideae</taxon>
        <taxon>Heliantheae alliance</taxon>
        <taxon>Millerieae</taxon>
        <taxon>Smallanthus</taxon>
    </lineage>
</organism>
<sequence>MGEDLGVKSKLGGNDWDVESEKAKGEDEGVLTFREKDEKEDLSVGGFGGGPCERDLCVLNLKKSQLRPLDPSQEETYEILQSRYEHRLLDFLSIL</sequence>
<proteinExistence type="predicted"/>
<evidence type="ECO:0000313" key="1">
    <source>
        <dbReference type="EMBL" id="KAI3805206.1"/>
    </source>
</evidence>
<reference evidence="2" key="1">
    <citation type="journal article" date="2022" name="Mol. Ecol. Resour.">
        <title>The genomes of chicory, endive, great burdock and yacon provide insights into Asteraceae palaeo-polyploidization history and plant inulin production.</title>
        <authorList>
            <person name="Fan W."/>
            <person name="Wang S."/>
            <person name="Wang H."/>
            <person name="Wang A."/>
            <person name="Jiang F."/>
            <person name="Liu H."/>
            <person name="Zhao H."/>
            <person name="Xu D."/>
            <person name="Zhang Y."/>
        </authorList>
    </citation>
    <scope>NUCLEOTIDE SEQUENCE [LARGE SCALE GENOMIC DNA]</scope>
    <source>
        <strain evidence="2">cv. Yunnan</strain>
    </source>
</reference>
<keyword evidence="2" id="KW-1185">Reference proteome</keyword>
<gene>
    <name evidence="1" type="ORF">L1987_27374</name>
</gene>
<dbReference type="EMBL" id="CM042026">
    <property type="protein sequence ID" value="KAI3805206.1"/>
    <property type="molecule type" value="Genomic_DNA"/>
</dbReference>
<reference evidence="1 2" key="2">
    <citation type="journal article" date="2022" name="Mol. Ecol. Resour.">
        <title>The genomes of chicory, endive, great burdock and yacon provide insights into Asteraceae paleo-polyploidization history and plant inulin production.</title>
        <authorList>
            <person name="Fan W."/>
            <person name="Wang S."/>
            <person name="Wang H."/>
            <person name="Wang A."/>
            <person name="Jiang F."/>
            <person name="Liu H."/>
            <person name="Zhao H."/>
            <person name="Xu D."/>
            <person name="Zhang Y."/>
        </authorList>
    </citation>
    <scope>NUCLEOTIDE SEQUENCE [LARGE SCALE GENOMIC DNA]</scope>
    <source>
        <strain evidence="2">cv. Yunnan</strain>
        <tissue evidence="1">Leaves</tissue>
    </source>
</reference>
<evidence type="ECO:0000313" key="2">
    <source>
        <dbReference type="Proteomes" id="UP001056120"/>
    </source>
</evidence>